<feature type="compositionally biased region" description="Polar residues" evidence="1">
    <location>
        <begin position="173"/>
        <end position="188"/>
    </location>
</feature>
<feature type="compositionally biased region" description="Acidic residues" evidence="1">
    <location>
        <begin position="68"/>
        <end position="96"/>
    </location>
</feature>
<dbReference type="AlphaFoldDB" id="A0A9Q1EIG9"/>
<feature type="region of interest" description="Disordered" evidence="1">
    <location>
        <begin position="1"/>
        <end position="99"/>
    </location>
</feature>
<gene>
    <name evidence="2" type="ORF">SKAU_G00361850</name>
</gene>
<sequence>MLHLTRMESGVFDKFGNGSSKSSSGSETLSEGEMKAIGSPSVCRHIDDLRQNSSDSETQTERKSEEKSETEDSTEEGEAGIEDDRDYAEEDEDELMDNILYPPTIPLRKYSNPEVSYGSGITLKFKRQLSEDGKNLRRGSLGGALTGKYLLPYASSQQAWQPPPEASNLVRMRSQSLGKSAPSLTASLNPAEFNVTPENEERSYSRHRRRLASRNR</sequence>
<dbReference type="Proteomes" id="UP001152622">
    <property type="component" value="Chromosome 17"/>
</dbReference>
<evidence type="ECO:0000313" key="2">
    <source>
        <dbReference type="EMBL" id="KAJ8339399.1"/>
    </source>
</evidence>
<name>A0A9Q1EIG9_SYNKA</name>
<reference evidence="2" key="1">
    <citation type="journal article" date="2023" name="Science">
        <title>Genome structures resolve the early diversification of teleost fishes.</title>
        <authorList>
            <person name="Parey E."/>
            <person name="Louis A."/>
            <person name="Montfort J."/>
            <person name="Bouchez O."/>
            <person name="Roques C."/>
            <person name="Iampietro C."/>
            <person name="Lluch J."/>
            <person name="Castinel A."/>
            <person name="Donnadieu C."/>
            <person name="Desvignes T."/>
            <person name="Floi Bucao C."/>
            <person name="Jouanno E."/>
            <person name="Wen M."/>
            <person name="Mejri S."/>
            <person name="Dirks R."/>
            <person name="Jansen H."/>
            <person name="Henkel C."/>
            <person name="Chen W.J."/>
            <person name="Zahm M."/>
            <person name="Cabau C."/>
            <person name="Klopp C."/>
            <person name="Thompson A.W."/>
            <person name="Robinson-Rechavi M."/>
            <person name="Braasch I."/>
            <person name="Lecointre G."/>
            <person name="Bobe J."/>
            <person name="Postlethwait J.H."/>
            <person name="Berthelot C."/>
            <person name="Roest Crollius H."/>
            <person name="Guiguen Y."/>
        </authorList>
    </citation>
    <scope>NUCLEOTIDE SEQUENCE</scope>
    <source>
        <strain evidence="2">WJC10195</strain>
    </source>
</reference>
<dbReference type="EMBL" id="JAINUF010000017">
    <property type="protein sequence ID" value="KAJ8339399.1"/>
    <property type="molecule type" value="Genomic_DNA"/>
</dbReference>
<evidence type="ECO:0000313" key="3">
    <source>
        <dbReference type="Proteomes" id="UP001152622"/>
    </source>
</evidence>
<protein>
    <submittedName>
        <fullName evidence="2">Uncharacterized protein</fullName>
    </submittedName>
</protein>
<dbReference type="OrthoDB" id="9946270at2759"/>
<feature type="region of interest" description="Disordered" evidence="1">
    <location>
        <begin position="156"/>
        <end position="216"/>
    </location>
</feature>
<comment type="caution">
    <text evidence="2">The sequence shown here is derived from an EMBL/GenBank/DDBJ whole genome shotgun (WGS) entry which is preliminary data.</text>
</comment>
<feature type="compositionally biased region" description="Basic residues" evidence="1">
    <location>
        <begin position="205"/>
        <end position="216"/>
    </location>
</feature>
<keyword evidence="3" id="KW-1185">Reference proteome</keyword>
<organism evidence="2 3">
    <name type="scientific">Synaphobranchus kaupii</name>
    <name type="common">Kaup's arrowtooth eel</name>
    <dbReference type="NCBI Taxonomy" id="118154"/>
    <lineage>
        <taxon>Eukaryota</taxon>
        <taxon>Metazoa</taxon>
        <taxon>Chordata</taxon>
        <taxon>Craniata</taxon>
        <taxon>Vertebrata</taxon>
        <taxon>Euteleostomi</taxon>
        <taxon>Actinopterygii</taxon>
        <taxon>Neopterygii</taxon>
        <taxon>Teleostei</taxon>
        <taxon>Anguilliformes</taxon>
        <taxon>Synaphobranchidae</taxon>
        <taxon>Synaphobranchus</taxon>
    </lineage>
</organism>
<proteinExistence type="predicted"/>
<evidence type="ECO:0000256" key="1">
    <source>
        <dbReference type="SAM" id="MobiDB-lite"/>
    </source>
</evidence>
<feature type="compositionally biased region" description="Low complexity" evidence="1">
    <location>
        <begin position="18"/>
        <end position="31"/>
    </location>
</feature>
<accession>A0A9Q1EIG9</accession>